<evidence type="ECO:0000313" key="2">
    <source>
        <dbReference type="Proteomes" id="UP001209878"/>
    </source>
</evidence>
<dbReference type="GO" id="GO:0005221">
    <property type="term" value="F:intracellularly cyclic nucleotide-activated monoatomic cation channel activity"/>
    <property type="evidence" value="ECO:0007669"/>
    <property type="project" value="InterPro"/>
</dbReference>
<sequence>MFVCNVTQMFGVFFLGFYLANAASFTLNRGHRKTWFAHKHDSLRKFVKRKAVSNVYTSKAQAHNLYLWDRTKGITEEEMFAGVPRTIRGIVTLEVAKNVLSRVRKDCWEYSANSRARSRRARLRLRLCPKVENCTK</sequence>
<dbReference type="InterPro" id="IPR050866">
    <property type="entry name" value="CNG_cation_channel"/>
</dbReference>
<proteinExistence type="predicted"/>
<reference evidence="1" key="1">
    <citation type="journal article" date="2023" name="Mol. Biol. Evol.">
        <title>Third-Generation Sequencing Reveals the Adaptive Role of the Epigenome in Three Deep-Sea Polychaetes.</title>
        <authorList>
            <person name="Perez M."/>
            <person name="Aroh O."/>
            <person name="Sun Y."/>
            <person name="Lan Y."/>
            <person name="Juniper S.K."/>
            <person name="Young C.R."/>
            <person name="Angers B."/>
            <person name="Qian P.Y."/>
        </authorList>
    </citation>
    <scope>NUCLEOTIDE SEQUENCE</scope>
    <source>
        <strain evidence="1">R07B-5</strain>
    </source>
</reference>
<organism evidence="1 2">
    <name type="scientific">Ridgeia piscesae</name>
    <name type="common">Tubeworm</name>
    <dbReference type="NCBI Taxonomy" id="27915"/>
    <lineage>
        <taxon>Eukaryota</taxon>
        <taxon>Metazoa</taxon>
        <taxon>Spiralia</taxon>
        <taxon>Lophotrochozoa</taxon>
        <taxon>Annelida</taxon>
        <taxon>Polychaeta</taxon>
        <taxon>Sedentaria</taxon>
        <taxon>Canalipalpata</taxon>
        <taxon>Sabellida</taxon>
        <taxon>Siboglinidae</taxon>
        <taxon>Ridgeia</taxon>
    </lineage>
</organism>
<dbReference type="PANTHER" id="PTHR45638">
    <property type="entry name" value="CYCLIC NUCLEOTIDE-GATED CATION CHANNEL SUBUNIT A"/>
    <property type="match status" value="1"/>
</dbReference>
<accession>A0AAD9KLL1</accession>
<dbReference type="GO" id="GO:0044877">
    <property type="term" value="F:protein-containing complex binding"/>
    <property type="evidence" value="ECO:0007669"/>
    <property type="project" value="TreeGrafter"/>
</dbReference>
<dbReference type="PANTHER" id="PTHR45638:SF11">
    <property type="entry name" value="CYCLIC NUCLEOTIDE-GATED CATION CHANNEL SUBUNIT A"/>
    <property type="match status" value="1"/>
</dbReference>
<dbReference type="AlphaFoldDB" id="A0AAD9KLL1"/>
<name>A0AAD9KLL1_RIDPI</name>
<evidence type="ECO:0000313" key="1">
    <source>
        <dbReference type="EMBL" id="KAK2173480.1"/>
    </source>
</evidence>
<protein>
    <submittedName>
        <fullName evidence="1">Uncharacterized protein</fullName>
    </submittedName>
</protein>
<comment type="caution">
    <text evidence="1">The sequence shown here is derived from an EMBL/GenBank/DDBJ whole genome shotgun (WGS) entry which is preliminary data.</text>
</comment>
<dbReference type="EMBL" id="JAODUO010000872">
    <property type="protein sequence ID" value="KAK2173480.1"/>
    <property type="molecule type" value="Genomic_DNA"/>
</dbReference>
<keyword evidence="2" id="KW-1185">Reference proteome</keyword>
<dbReference type="Gene3D" id="1.10.287.630">
    <property type="entry name" value="Helix hairpin bin"/>
    <property type="match status" value="1"/>
</dbReference>
<dbReference type="Proteomes" id="UP001209878">
    <property type="component" value="Unassembled WGS sequence"/>
</dbReference>
<gene>
    <name evidence="1" type="ORF">NP493_872g01021</name>
</gene>